<keyword evidence="2" id="KW-1185">Reference proteome</keyword>
<sequence length="290" mass="32020">MPFGGEPSRADLDALDRVLAGAHAVRVREMRGGSTVLLDERDPIAVRALREALEVTALPGFVCMCWGDVTLDFHDAGDTPLTSVTLHHGYSLRWDGWPEDAVLADGVRSLEWLAVRGVSEPLREFRAAERRQAEHDRVTRLWVREIPGPLAVFTHLFLDTSKSGGGLGGADLEEVRAALIAAYPDPVVRILALFTWHAAGTGAYSGHPVHERVPGQLLDWENRLDFAQAVELADSRAAAGAVRYLVNWNTRKRVGALLGALSPVARRKILDHARDDETRRWLARRITGLR</sequence>
<evidence type="ECO:0000313" key="1">
    <source>
        <dbReference type="EMBL" id="MBL1075946.1"/>
    </source>
</evidence>
<dbReference type="EMBL" id="JAERRJ010000006">
    <property type="protein sequence ID" value="MBL1075946.1"/>
    <property type="molecule type" value="Genomic_DNA"/>
</dbReference>
<dbReference type="Proteomes" id="UP000602198">
    <property type="component" value="Unassembled WGS sequence"/>
</dbReference>
<comment type="caution">
    <text evidence="1">The sequence shown here is derived from an EMBL/GenBank/DDBJ whole genome shotgun (WGS) entry which is preliminary data.</text>
</comment>
<dbReference type="RefSeq" id="WP_201948542.1">
    <property type="nucleotide sequence ID" value="NZ_JAERRJ010000006.1"/>
</dbReference>
<reference evidence="1 2" key="1">
    <citation type="submission" date="2021-01" db="EMBL/GenBank/DDBJ databases">
        <title>WGS of actinomycetes isolated from Thailand.</title>
        <authorList>
            <person name="Thawai C."/>
        </authorList>
    </citation>
    <scope>NUCLEOTIDE SEQUENCE [LARGE SCALE GENOMIC DNA]</scope>
    <source>
        <strain evidence="1 2">LPG 2</strain>
    </source>
</reference>
<gene>
    <name evidence="1" type="ORF">JK358_16230</name>
</gene>
<name>A0ABS1M5W6_9NOCA</name>
<accession>A0ABS1M5W6</accession>
<organism evidence="1 2">
    <name type="scientific">Nocardia acididurans</name>
    <dbReference type="NCBI Taxonomy" id="2802282"/>
    <lineage>
        <taxon>Bacteria</taxon>
        <taxon>Bacillati</taxon>
        <taxon>Actinomycetota</taxon>
        <taxon>Actinomycetes</taxon>
        <taxon>Mycobacteriales</taxon>
        <taxon>Nocardiaceae</taxon>
        <taxon>Nocardia</taxon>
    </lineage>
</organism>
<proteinExistence type="predicted"/>
<protein>
    <submittedName>
        <fullName evidence="1">Uncharacterized protein</fullName>
    </submittedName>
</protein>
<evidence type="ECO:0000313" key="2">
    <source>
        <dbReference type="Proteomes" id="UP000602198"/>
    </source>
</evidence>